<organism evidence="1 2">
    <name type="scientific">Hygrophoropsis aurantiaca</name>
    <dbReference type="NCBI Taxonomy" id="72124"/>
    <lineage>
        <taxon>Eukaryota</taxon>
        <taxon>Fungi</taxon>
        <taxon>Dikarya</taxon>
        <taxon>Basidiomycota</taxon>
        <taxon>Agaricomycotina</taxon>
        <taxon>Agaricomycetes</taxon>
        <taxon>Agaricomycetidae</taxon>
        <taxon>Boletales</taxon>
        <taxon>Coniophorineae</taxon>
        <taxon>Hygrophoropsidaceae</taxon>
        <taxon>Hygrophoropsis</taxon>
    </lineage>
</organism>
<sequence length="202" mass="23842">MGSYPDFLGCFSVPALRHLQLTSWFTSIDDCFLINDSPRFPNIEHLTLVESTYTYHQYQHLVRAFPRVTHLTLRNPYQLTNLSWQNQSSPSWSNLRRVTFHLTFSAISHYEPYYCHFGWLGRHEDQPRQALQICVLDSSRERGGDADKRLFGYYKALDKYGPLEGSRLDQFLQAKAYFSEFTEFGGHRFDQLWDSKSNPYYL</sequence>
<reference evidence="1" key="1">
    <citation type="journal article" date="2021" name="New Phytol.">
        <title>Evolutionary innovations through gain and loss of genes in the ectomycorrhizal Boletales.</title>
        <authorList>
            <person name="Wu G."/>
            <person name="Miyauchi S."/>
            <person name="Morin E."/>
            <person name="Kuo A."/>
            <person name="Drula E."/>
            <person name="Varga T."/>
            <person name="Kohler A."/>
            <person name="Feng B."/>
            <person name="Cao Y."/>
            <person name="Lipzen A."/>
            <person name="Daum C."/>
            <person name="Hundley H."/>
            <person name="Pangilinan J."/>
            <person name="Johnson J."/>
            <person name="Barry K."/>
            <person name="LaButti K."/>
            <person name="Ng V."/>
            <person name="Ahrendt S."/>
            <person name="Min B."/>
            <person name="Choi I.G."/>
            <person name="Park H."/>
            <person name="Plett J.M."/>
            <person name="Magnuson J."/>
            <person name="Spatafora J.W."/>
            <person name="Nagy L.G."/>
            <person name="Henrissat B."/>
            <person name="Grigoriev I.V."/>
            <person name="Yang Z.L."/>
            <person name="Xu J."/>
            <person name="Martin F.M."/>
        </authorList>
    </citation>
    <scope>NUCLEOTIDE SEQUENCE</scope>
    <source>
        <strain evidence="1">ATCC 28755</strain>
    </source>
</reference>
<gene>
    <name evidence="1" type="ORF">BJ138DRAFT_257695</name>
</gene>
<dbReference type="EMBL" id="MU267773">
    <property type="protein sequence ID" value="KAH7909188.1"/>
    <property type="molecule type" value="Genomic_DNA"/>
</dbReference>
<accession>A0ACB8A7X1</accession>
<keyword evidence="2" id="KW-1185">Reference proteome</keyword>
<proteinExistence type="predicted"/>
<protein>
    <submittedName>
        <fullName evidence="1">Uncharacterized protein</fullName>
    </submittedName>
</protein>
<dbReference type="Proteomes" id="UP000790377">
    <property type="component" value="Unassembled WGS sequence"/>
</dbReference>
<evidence type="ECO:0000313" key="2">
    <source>
        <dbReference type="Proteomes" id="UP000790377"/>
    </source>
</evidence>
<evidence type="ECO:0000313" key="1">
    <source>
        <dbReference type="EMBL" id="KAH7909188.1"/>
    </source>
</evidence>
<name>A0ACB8A7X1_9AGAM</name>
<comment type="caution">
    <text evidence="1">The sequence shown here is derived from an EMBL/GenBank/DDBJ whole genome shotgun (WGS) entry which is preliminary data.</text>
</comment>